<organism evidence="1 2">
    <name type="scientific">Desulfosarcina widdelii</name>
    <dbReference type="NCBI Taxonomy" id="947919"/>
    <lineage>
        <taxon>Bacteria</taxon>
        <taxon>Pseudomonadati</taxon>
        <taxon>Thermodesulfobacteriota</taxon>
        <taxon>Desulfobacteria</taxon>
        <taxon>Desulfobacterales</taxon>
        <taxon>Desulfosarcinaceae</taxon>
        <taxon>Desulfosarcina</taxon>
    </lineage>
</organism>
<protein>
    <submittedName>
        <fullName evidence="1">Uncharacterized protein</fullName>
    </submittedName>
</protein>
<keyword evidence="2" id="KW-1185">Reference proteome</keyword>
<sequence length="53" mass="6050">MRTKQFSKSLSVALPSEHFDQIKKITDDLQISMAQWIRAAVEMALQTKGETLQ</sequence>
<dbReference type="OrthoDB" id="5426380at2"/>
<dbReference type="KEGG" id="dwd:DSCW_20250"/>
<dbReference type="Proteomes" id="UP000427769">
    <property type="component" value="Chromosome"/>
</dbReference>
<evidence type="ECO:0000313" key="1">
    <source>
        <dbReference type="EMBL" id="BBO74608.1"/>
    </source>
</evidence>
<accession>A0A5K7Z128</accession>
<reference evidence="1 2" key="1">
    <citation type="submission" date="2019-11" db="EMBL/GenBank/DDBJ databases">
        <title>Comparative genomics of hydrocarbon-degrading Desulfosarcina strains.</title>
        <authorList>
            <person name="Watanabe M."/>
            <person name="Kojima H."/>
            <person name="Fukui M."/>
        </authorList>
    </citation>
    <scope>NUCLEOTIDE SEQUENCE [LARGE SCALE GENOMIC DNA]</scope>
    <source>
        <strain evidence="1 2">PP31</strain>
    </source>
</reference>
<dbReference type="AlphaFoldDB" id="A0A5K7Z128"/>
<proteinExistence type="predicted"/>
<name>A0A5K7Z128_9BACT</name>
<dbReference type="EMBL" id="AP021875">
    <property type="protein sequence ID" value="BBO74608.1"/>
    <property type="molecule type" value="Genomic_DNA"/>
</dbReference>
<gene>
    <name evidence="1" type="ORF">DSCW_20250</name>
</gene>
<dbReference type="RefSeq" id="WP_155303618.1">
    <property type="nucleotide sequence ID" value="NZ_AP021875.1"/>
</dbReference>
<evidence type="ECO:0000313" key="2">
    <source>
        <dbReference type="Proteomes" id="UP000427769"/>
    </source>
</evidence>